<reference evidence="1 2" key="1">
    <citation type="submission" date="2019-08" db="EMBL/GenBank/DDBJ databases">
        <title>In-depth cultivation of the pig gut microbiome towards novel bacterial diversity and tailored functional studies.</title>
        <authorList>
            <person name="Wylensek D."/>
            <person name="Hitch T.C.A."/>
            <person name="Clavel T."/>
        </authorList>
    </citation>
    <scope>NUCLEOTIDE SEQUENCE [LARGE SCALE GENOMIC DNA]</scope>
    <source>
        <strain evidence="1 2">RF-GAM-744-WT-7</strain>
    </source>
</reference>
<evidence type="ECO:0000313" key="1">
    <source>
        <dbReference type="EMBL" id="MST48660.1"/>
    </source>
</evidence>
<dbReference type="Gene3D" id="3.40.50.1010">
    <property type="entry name" value="5'-nuclease"/>
    <property type="match status" value="1"/>
</dbReference>
<evidence type="ECO:0000313" key="2">
    <source>
        <dbReference type="Proteomes" id="UP000442535"/>
    </source>
</evidence>
<dbReference type="RefSeq" id="WP_154542547.1">
    <property type="nucleotide sequence ID" value="NZ_JAQYQY010000038.1"/>
</dbReference>
<accession>A0A7K0K0U5</accession>
<dbReference type="SUPFAM" id="SSF88723">
    <property type="entry name" value="PIN domain-like"/>
    <property type="match status" value="1"/>
</dbReference>
<dbReference type="Proteomes" id="UP000442535">
    <property type="component" value="Unassembled WGS sequence"/>
</dbReference>
<proteinExistence type="predicted"/>
<name>A0A7K0K0U5_9ACTO</name>
<comment type="caution">
    <text evidence="1">The sequence shown here is derived from an EMBL/GenBank/DDBJ whole genome shotgun (WGS) entry which is preliminary data.</text>
</comment>
<organism evidence="1 2">
    <name type="scientific">Mobiluncus porci</name>
    <dbReference type="NCBI Taxonomy" id="2652278"/>
    <lineage>
        <taxon>Bacteria</taxon>
        <taxon>Bacillati</taxon>
        <taxon>Actinomycetota</taxon>
        <taxon>Actinomycetes</taxon>
        <taxon>Actinomycetales</taxon>
        <taxon>Actinomycetaceae</taxon>
        <taxon>Mobiluncus</taxon>
    </lineage>
</organism>
<dbReference type="AlphaFoldDB" id="A0A7K0K0U5"/>
<dbReference type="EMBL" id="VUMY01000001">
    <property type="protein sequence ID" value="MST48660.1"/>
    <property type="molecule type" value="Genomic_DNA"/>
</dbReference>
<protein>
    <submittedName>
        <fullName evidence="1">Type II toxin-antitoxin system VapC family toxin</fullName>
    </submittedName>
</protein>
<sequence>MKRIYIDTSALVKLVIEEAESDQVAKFVDAATERGDELIISRTVLTNFTAP</sequence>
<dbReference type="InterPro" id="IPR029060">
    <property type="entry name" value="PIN-like_dom_sf"/>
</dbReference>
<keyword evidence="2" id="KW-1185">Reference proteome</keyword>
<gene>
    <name evidence="1" type="ORF">FYJ63_00025</name>
</gene>